<keyword evidence="1" id="KW-1133">Transmembrane helix</keyword>
<name>A0A1P8WJI1_9PLAN</name>
<dbReference type="RefSeq" id="WP_077025563.1">
    <property type="nucleotide sequence ID" value="NZ_CP017641.1"/>
</dbReference>
<dbReference type="NCBIfam" id="TIGR02532">
    <property type="entry name" value="IV_pilin_GFxxxE"/>
    <property type="match status" value="1"/>
</dbReference>
<organism evidence="3 4">
    <name type="scientific">Fuerstiella marisgermanici</name>
    <dbReference type="NCBI Taxonomy" id="1891926"/>
    <lineage>
        <taxon>Bacteria</taxon>
        <taxon>Pseudomonadati</taxon>
        <taxon>Planctomycetota</taxon>
        <taxon>Planctomycetia</taxon>
        <taxon>Planctomycetales</taxon>
        <taxon>Planctomycetaceae</taxon>
        <taxon>Fuerstiella</taxon>
    </lineage>
</organism>
<protein>
    <submittedName>
        <fullName evidence="3">PilD-dependent protein PddA</fullName>
    </submittedName>
</protein>
<dbReference type="SUPFAM" id="SSF54523">
    <property type="entry name" value="Pili subunits"/>
    <property type="match status" value="1"/>
</dbReference>
<evidence type="ECO:0000313" key="3">
    <source>
        <dbReference type="EMBL" id="APZ94220.1"/>
    </source>
</evidence>
<keyword evidence="1" id="KW-0472">Membrane</keyword>
<feature type="transmembrane region" description="Helical" evidence="1">
    <location>
        <begin position="12"/>
        <end position="35"/>
    </location>
</feature>
<dbReference type="InterPro" id="IPR045584">
    <property type="entry name" value="Pilin-like"/>
</dbReference>
<dbReference type="Pfam" id="PF07596">
    <property type="entry name" value="SBP_bac_10"/>
    <property type="match status" value="1"/>
</dbReference>
<reference evidence="3 4" key="1">
    <citation type="journal article" date="2016" name="Front. Microbiol.">
        <title>Fuerstia marisgermanicae gen. nov., sp. nov., an Unusual Member of the Phylum Planctomycetes from the German Wadden Sea.</title>
        <authorList>
            <person name="Kohn T."/>
            <person name="Heuer A."/>
            <person name="Jogler M."/>
            <person name="Vollmers J."/>
            <person name="Boedeker C."/>
            <person name="Bunk B."/>
            <person name="Rast P."/>
            <person name="Borchert D."/>
            <person name="Glockner I."/>
            <person name="Freese H.M."/>
            <person name="Klenk H.P."/>
            <person name="Overmann J."/>
            <person name="Kaster A.K."/>
            <person name="Rohde M."/>
            <person name="Wiegand S."/>
            <person name="Jogler C."/>
        </authorList>
    </citation>
    <scope>NUCLEOTIDE SEQUENCE [LARGE SCALE GENOMIC DNA]</scope>
    <source>
        <strain evidence="3 4">NH11</strain>
    </source>
</reference>
<feature type="domain" description="DUF1559" evidence="2">
    <location>
        <begin position="36"/>
        <end position="303"/>
    </location>
</feature>
<dbReference type="InterPro" id="IPR011453">
    <property type="entry name" value="DUF1559"/>
</dbReference>
<dbReference type="PANTHER" id="PTHR30093:SF2">
    <property type="entry name" value="TYPE II SECRETION SYSTEM PROTEIN H"/>
    <property type="match status" value="1"/>
</dbReference>
<gene>
    <name evidence="3" type="primary">xcpT_21</name>
    <name evidence="3" type="ORF">Fuma_03844</name>
</gene>
<evidence type="ECO:0000313" key="4">
    <source>
        <dbReference type="Proteomes" id="UP000187735"/>
    </source>
</evidence>
<dbReference type="STRING" id="1891926.Fuma_03844"/>
<sequence>MSKSARKLRPGFTLIELLVVIAIIAILIALLLPAVQQAREAARRTQCKNNLKQIGLALHNYHDIYNTFPPGYTARNVTASDPVTAETGQGYAWSFAILPQLELGNLSAAIDTNNNAVELNNLAIAATSTLSAFLCPSDSAPLQFDVVDGTGATISLPSSNYPGILGYGSVTMNAGSGTGVFFRNSSIRLRDITDGTSNTICVGERKHEHKFKTGMPAVAANSTWYAAIPGVTRPGGMSGMMASMTEGSGSMILGHVGQTMGMMQMHSNPNQTNHIVHFSSQHVGGVQFVLCDGSVHFLSENVDYDTFRHLGERADGEVLGEF</sequence>
<proteinExistence type="predicted"/>
<dbReference type="OrthoDB" id="255848at2"/>
<dbReference type="NCBIfam" id="TIGR04294">
    <property type="entry name" value="pre_pil_HX9DG"/>
    <property type="match status" value="1"/>
</dbReference>
<keyword evidence="4" id="KW-1185">Reference proteome</keyword>
<dbReference type="EMBL" id="CP017641">
    <property type="protein sequence ID" value="APZ94220.1"/>
    <property type="molecule type" value="Genomic_DNA"/>
</dbReference>
<dbReference type="InterPro" id="IPR012902">
    <property type="entry name" value="N_methyl_site"/>
</dbReference>
<dbReference type="Proteomes" id="UP000187735">
    <property type="component" value="Chromosome"/>
</dbReference>
<accession>A0A1P8WJI1</accession>
<dbReference type="Pfam" id="PF07963">
    <property type="entry name" value="N_methyl"/>
    <property type="match status" value="1"/>
</dbReference>
<dbReference type="Gene3D" id="3.30.700.10">
    <property type="entry name" value="Glycoprotein, Type 4 Pilin"/>
    <property type="match status" value="1"/>
</dbReference>
<evidence type="ECO:0000256" key="1">
    <source>
        <dbReference type="SAM" id="Phobius"/>
    </source>
</evidence>
<dbReference type="KEGG" id="fmr:Fuma_03844"/>
<keyword evidence="1" id="KW-0812">Transmembrane</keyword>
<dbReference type="PANTHER" id="PTHR30093">
    <property type="entry name" value="GENERAL SECRETION PATHWAY PROTEIN G"/>
    <property type="match status" value="1"/>
</dbReference>
<dbReference type="AlphaFoldDB" id="A0A1P8WJI1"/>
<evidence type="ECO:0000259" key="2">
    <source>
        <dbReference type="Pfam" id="PF07596"/>
    </source>
</evidence>
<dbReference type="InterPro" id="IPR027558">
    <property type="entry name" value="Pre_pil_HX9DG_C"/>
</dbReference>